<dbReference type="Gene3D" id="3.30.420.10">
    <property type="entry name" value="Ribonuclease H-like superfamily/Ribonuclease H"/>
    <property type="match status" value="1"/>
</dbReference>
<dbReference type="PANTHER" id="PTHR46564">
    <property type="entry name" value="TRANSPOSASE"/>
    <property type="match status" value="1"/>
</dbReference>
<feature type="region of interest" description="Disordered" evidence="1">
    <location>
        <begin position="239"/>
        <end position="261"/>
    </location>
</feature>
<reference evidence="3 4" key="1">
    <citation type="submission" date="2019-10" db="EMBL/GenBank/DDBJ databases">
        <title>Draft Genome Sequence of the Caffeine Degrading Methylotroph Methylorubrum populi PINKEL.</title>
        <authorList>
            <person name="Dawson S.C."/>
            <person name="Zhang X."/>
            <person name="Wright M.E."/>
            <person name="Sharma G."/>
            <person name="Langner J.T."/>
            <person name="Ditty J.L."/>
            <person name="Subuyuj G.A."/>
        </authorList>
    </citation>
    <scope>NUCLEOTIDE SEQUENCE [LARGE SCALE GENOMIC DNA]</scope>
    <source>
        <strain evidence="3 4">Pinkel</strain>
    </source>
</reference>
<dbReference type="Pfam" id="PF13358">
    <property type="entry name" value="DDE_3"/>
    <property type="match status" value="1"/>
</dbReference>
<evidence type="ECO:0000256" key="1">
    <source>
        <dbReference type="SAM" id="MobiDB-lite"/>
    </source>
</evidence>
<dbReference type="PANTHER" id="PTHR46564:SF1">
    <property type="entry name" value="TRANSPOSASE"/>
    <property type="match status" value="1"/>
</dbReference>
<name>A0A833J899_9HYPH</name>
<evidence type="ECO:0000259" key="2">
    <source>
        <dbReference type="Pfam" id="PF13358"/>
    </source>
</evidence>
<organism evidence="3 4">
    <name type="scientific">Methylorubrum populi</name>
    <dbReference type="NCBI Taxonomy" id="223967"/>
    <lineage>
        <taxon>Bacteria</taxon>
        <taxon>Pseudomonadati</taxon>
        <taxon>Pseudomonadota</taxon>
        <taxon>Alphaproteobacteria</taxon>
        <taxon>Hyphomicrobiales</taxon>
        <taxon>Methylobacteriaceae</taxon>
        <taxon>Methylorubrum</taxon>
    </lineage>
</organism>
<dbReference type="Proteomes" id="UP000469949">
    <property type="component" value="Unassembled WGS sequence"/>
</dbReference>
<dbReference type="InterPro" id="IPR036397">
    <property type="entry name" value="RNaseH_sf"/>
</dbReference>
<dbReference type="AlphaFoldDB" id="A0A833J899"/>
<dbReference type="InterPro" id="IPR047655">
    <property type="entry name" value="Transpos_IS630-like"/>
</dbReference>
<feature type="domain" description="Tc1-like transposase DDE" evidence="2">
    <location>
        <begin position="19"/>
        <end position="151"/>
    </location>
</feature>
<dbReference type="GO" id="GO:0003676">
    <property type="term" value="F:nucleic acid binding"/>
    <property type="evidence" value="ECO:0007669"/>
    <property type="project" value="InterPro"/>
</dbReference>
<comment type="caution">
    <text evidence="3">The sequence shown here is derived from an EMBL/GenBank/DDBJ whole genome shotgun (WGS) entry which is preliminary data.</text>
</comment>
<gene>
    <name evidence="3" type="ORF">F8B43_1888</name>
</gene>
<dbReference type="EMBL" id="WEKV01000009">
    <property type="protein sequence ID" value="KAB7785387.1"/>
    <property type="molecule type" value="Genomic_DNA"/>
</dbReference>
<sequence length="261" mass="28585">MKAARLSWFERQLDLDPDRLVFLDETATNTKMARRYGRAPRGERCRGAVPFGHWKTITVTAGLRTSGLMATALLDGPMTGARFRDYVDETLVPALQPGDTVVLDNLPAHKVSGIRERIEAAGARLLYLPAYSPDFNPIELAFAKLTQQGFSLKNGHRAASSVRFLVSSYRITSPPRASACAPRPCSHPVIVVGCRSLSPNDLIGFFHSNLVQAGLLRAEQLPPPYTSFVVVRPTLFDRAGPNSADTPSAELQMPLPERSTD</sequence>
<evidence type="ECO:0000313" key="4">
    <source>
        <dbReference type="Proteomes" id="UP000469949"/>
    </source>
</evidence>
<protein>
    <submittedName>
        <fullName evidence="3">Mobile element protein</fullName>
    </submittedName>
</protein>
<accession>A0A833J899</accession>
<dbReference type="NCBIfam" id="NF033545">
    <property type="entry name" value="transpos_IS630"/>
    <property type="match status" value="1"/>
</dbReference>
<proteinExistence type="predicted"/>
<evidence type="ECO:0000313" key="3">
    <source>
        <dbReference type="EMBL" id="KAB7785387.1"/>
    </source>
</evidence>
<dbReference type="InterPro" id="IPR038717">
    <property type="entry name" value="Tc1-like_DDE_dom"/>
</dbReference>